<organism evidence="2 3">
    <name type="scientific">Mycena chlorophos</name>
    <name type="common">Agaric fungus</name>
    <name type="synonym">Agaricus chlorophos</name>
    <dbReference type="NCBI Taxonomy" id="658473"/>
    <lineage>
        <taxon>Eukaryota</taxon>
        <taxon>Fungi</taxon>
        <taxon>Dikarya</taxon>
        <taxon>Basidiomycota</taxon>
        <taxon>Agaricomycotina</taxon>
        <taxon>Agaricomycetes</taxon>
        <taxon>Agaricomycetidae</taxon>
        <taxon>Agaricales</taxon>
        <taxon>Marasmiineae</taxon>
        <taxon>Mycenaceae</taxon>
        <taxon>Mycena</taxon>
    </lineage>
</organism>
<name>A0ABQ0L7P9_MYCCL</name>
<reference evidence="2" key="1">
    <citation type="submission" date="2014-09" db="EMBL/GenBank/DDBJ databases">
        <title>Genome sequence of the luminous mushroom Mycena chlorophos for searching fungal bioluminescence genes.</title>
        <authorList>
            <person name="Tanaka Y."/>
            <person name="Kasuga D."/>
            <person name="Oba Y."/>
            <person name="Hase S."/>
            <person name="Sato K."/>
            <person name="Oba Y."/>
            <person name="Sakakibara Y."/>
        </authorList>
    </citation>
    <scope>NUCLEOTIDE SEQUENCE</scope>
</reference>
<dbReference type="EMBL" id="DF841855">
    <property type="protein sequence ID" value="GAT45881.1"/>
    <property type="molecule type" value="Genomic_DNA"/>
</dbReference>
<feature type="region of interest" description="Disordered" evidence="1">
    <location>
        <begin position="35"/>
        <end position="70"/>
    </location>
</feature>
<sequence length="70" mass="7118">MAAPATPSSGAPSGRLPSSLAPPWAAFPIFNPSELGSMASAPPARKQPVQHHNGAHREGLSTGEATNLAY</sequence>
<evidence type="ECO:0000256" key="1">
    <source>
        <dbReference type="SAM" id="MobiDB-lite"/>
    </source>
</evidence>
<proteinExistence type="predicted"/>
<evidence type="ECO:0000313" key="2">
    <source>
        <dbReference type="EMBL" id="GAT45881.1"/>
    </source>
</evidence>
<evidence type="ECO:0000313" key="3">
    <source>
        <dbReference type="Proteomes" id="UP000815677"/>
    </source>
</evidence>
<accession>A0ABQ0L7P9</accession>
<protein>
    <submittedName>
        <fullName evidence="2">Uncharacterized protein</fullName>
    </submittedName>
</protein>
<keyword evidence="3" id="KW-1185">Reference proteome</keyword>
<gene>
    <name evidence="2" type="ORF">MCHLO_03432</name>
</gene>
<dbReference type="Proteomes" id="UP000815677">
    <property type="component" value="Unassembled WGS sequence"/>
</dbReference>